<protein>
    <recommendedName>
        <fullName evidence="3">RHS repeat-associated core domain-containing protein</fullName>
    </recommendedName>
</protein>
<accession>A0A415E725</accession>
<dbReference type="STRING" id="1776384.GCA_900086585_02941"/>
<keyword evidence="2" id="KW-1185">Reference proteome</keyword>
<dbReference type="EMBL" id="QRMS01000001">
    <property type="protein sequence ID" value="RHJ89587.1"/>
    <property type="molecule type" value="Genomic_DNA"/>
</dbReference>
<comment type="caution">
    <text evidence="1">The sequence shown here is derived from an EMBL/GenBank/DDBJ whole genome shotgun (WGS) entry which is preliminary data.</text>
</comment>
<evidence type="ECO:0000313" key="2">
    <source>
        <dbReference type="Proteomes" id="UP000284841"/>
    </source>
</evidence>
<dbReference type="AlphaFoldDB" id="A0A415E725"/>
<dbReference type="InterPro" id="IPR022385">
    <property type="entry name" value="Rhs_assc_core"/>
</dbReference>
<evidence type="ECO:0000313" key="1">
    <source>
        <dbReference type="EMBL" id="RHJ89587.1"/>
    </source>
</evidence>
<gene>
    <name evidence="1" type="ORF">DW099_03170</name>
</gene>
<dbReference type="Gene3D" id="2.180.10.10">
    <property type="entry name" value="RHS repeat-associated core"/>
    <property type="match status" value="1"/>
</dbReference>
<dbReference type="NCBIfam" id="TIGR03696">
    <property type="entry name" value="Rhs_assc_core"/>
    <property type="match status" value="1"/>
</dbReference>
<organism evidence="1 2">
    <name type="scientific">Emergencia timonensis</name>
    <dbReference type="NCBI Taxonomy" id="1776384"/>
    <lineage>
        <taxon>Bacteria</taxon>
        <taxon>Bacillati</taxon>
        <taxon>Bacillota</taxon>
        <taxon>Clostridia</taxon>
        <taxon>Peptostreptococcales</taxon>
        <taxon>Anaerovoracaceae</taxon>
        <taxon>Emergencia</taxon>
    </lineage>
</organism>
<proteinExistence type="predicted"/>
<reference evidence="1 2" key="1">
    <citation type="submission" date="2018-08" db="EMBL/GenBank/DDBJ databases">
        <title>A genome reference for cultivated species of the human gut microbiota.</title>
        <authorList>
            <person name="Zou Y."/>
            <person name="Xue W."/>
            <person name="Luo G."/>
        </authorList>
    </citation>
    <scope>NUCLEOTIDE SEQUENCE [LARGE SCALE GENOMIC DNA]</scope>
    <source>
        <strain evidence="1 2">AM07-24</strain>
    </source>
</reference>
<evidence type="ECO:0008006" key="3">
    <source>
        <dbReference type="Google" id="ProtNLM"/>
    </source>
</evidence>
<name>A0A415E725_9FIRM</name>
<dbReference type="Proteomes" id="UP000284841">
    <property type="component" value="Unassembled WGS sequence"/>
</dbReference>
<dbReference type="OrthoDB" id="9815752at2"/>
<sequence>MQETPKSLIWLRFTAEPRTGRFITRDSYRGERENADTWHLYAYCMNNPINRIDPSGHDAIVLKSNFLTRAIGHMAVLIKKGSNWRYFSWDPAGYKNKKIGKTANDGDFVSVKGKQVYAKINERFGRNSSSKKYRKYLYIKGNFSGSSKYIDKVKDGRSYRDYGFTSHNCSWMALEVLKHGNLSASKESRIEKMQYEYVWVPYKKKYVRKVKTVIPSTAFENLKSIFNVKTRSVIGRKGSRR</sequence>
<dbReference type="RefSeq" id="WP_118333683.1">
    <property type="nucleotide sequence ID" value="NZ_AP025567.1"/>
</dbReference>